<dbReference type="InterPro" id="IPR013217">
    <property type="entry name" value="Methyltransf_12"/>
</dbReference>
<dbReference type="SUPFAM" id="SSF53335">
    <property type="entry name" value="S-adenosyl-L-methionine-dependent methyltransferases"/>
    <property type="match status" value="1"/>
</dbReference>
<dbReference type="InterPro" id="IPR029063">
    <property type="entry name" value="SAM-dependent_MTases_sf"/>
</dbReference>
<dbReference type="Pfam" id="PF08242">
    <property type="entry name" value="Methyltransf_12"/>
    <property type="match status" value="1"/>
</dbReference>
<dbReference type="Proteomes" id="UP000509510">
    <property type="component" value="Chromosome V"/>
</dbReference>
<protein>
    <recommendedName>
        <fullName evidence="1">Methyltransferase type 12 domain-containing protein</fullName>
    </recommendedName>
</protein>
<dbReference type="Gene3D" id="3.40.50.150">
    <property type="entry name" value="Vaccinia Virus protein VP39"/>
    <property type="match status" value="1"/>
</dbReference>
<gene>
    <name evidence="2" type="ORF">TRUGW13939_08746</name>
</gene>
<dbReference type="EMBL" id="CP055902">
    <property type="protein sequence ID" value="QKX61594.1"/>
    <property type="molecule type" value="Genomic_DNA"/>
</dbReference>
<dbReference type="RefSeq" id="XP_035347768.1">
    <property type="nucleotide sequence ID" value="XM_035491875.1"/>
</dbReference>
<name>A0A7H8R5D5_TALRU</name>
<evidence type="ECO:0000313" key="2">
    <source>
        <dbReference type="EMBL" id="QKX61594.1"/>
    </source>
</evidence>
<accession>A0A7H8R5D5</accession>
<dbReference type="AlphaFoldDB" id="A0A7H8R5D5"/>
<evidence type="ECO:0000259" key="1">
    <source>
        <dbReference type="Pfam" id="PF08242"/>
    </source>
</evidence>
<dbReference type="GeneID" id="55996234"/>
<reference evidence="3" key="1">
    <citation type="submission" date="2020-06" db="EMBL/GenBank/DDBJ databases">
        <title>A chromosome-scale genome assembly of Talaromyces rugulosus W13939.</title>
        <authorList>
            <person name="Wang B."/>
            <person name="Guo L."/>
            <person name="Ye K."/>
            <person name="Wang L."/>
        </authorList>
    </citation>
    <scope>NUCLEOTIDE SEQUENCE [LARGE SCALE GENOMIC DNA]</scope>
    <source>
        <strain evidence="3">W13939</strain>
    </source>
</reference>
<evidence type="ECO:0000313" key="3">
    <source>
        <dbReference type="Proteomes" id="UP000509510"/>
    </source>
</evidence>
<sequence>MWPFNRPKYSSIIILLFYDAWLMNIGNPYFWRCSTHDVLVPLYRRNVALNHCDIGCGTGYYLVHNSYYHNSTVTLLDLEPDPLHVAKAGLERVHKDLNIQIQQHDILSHDPIPLSYQSQSTASEKYDSVSLTYLLHTLPVPPSEKIKVFSKLKKAIKSSGVVFGATVLGPSPCHSLAARILLWILNLEKRLSNYADGVDIFVSGLEEHFAEVKAEVVGSVLIFEASVPKT</sequence>
<organism evidence="2 3">
    <name type="scientific">Talaromyces rugulosus</name>
    <name type="common">Penicillium rugulosum</name>
    <dbReference type="NCBI Taxonomy" id="121627"/>
    <lineage>
        <taxon>Eukaryota</taxon>
        <taxon>Fungi</taxon>
        <taxon>Dikarya</taxon>
        <taxon>Ascomycota</taxon>
        <taxon>Pezizomycotina</taxon>
        <taxon>Eurotiomycetes</taxon>
        <taxon>Eurotiomycetidae</taxon>
        <taxon>Eurotiales</taxon>
        <taxon>Trichocomaceae</taxon>
        <taxon>Talaromyces</taxon>
        <taxon>Talaromyces sect. Islandici</taxon>
    </lineage>
</organism>
<feature type="domain" description="Methyltransferase type 12" evidence="1">
    <location>
        <begin position="53"/>
        <end position="161"/>
    </location>
</feature>
<dbReference type="OrthoDB" id="10061782at2759"/>
<keyword evidence="3" id="KW-1185">Reference proteome</keyword>
<proteinExistence type="predicted"/>
<dbReference type="KEGG" id="trg:TRUGW13939_08746"/>